<dbReference type="Pfam" id="PF01553">
    <property type="entry name" value="Acyltransferase"/>
    <property type="match status" value="1"/>
</dbReference>
<comment type="caution">
    <text evidence="5">The sequence shown here is derived from an EMBL/GenBank/DDBJ whole genome shotgun (WGS) entry which is preliminary data.</text>
</comment>
<evidence type="ECO:0000256" key="1">
    <source>
        <dbReference type="ARBA" id="ARBA00005189"/>
    </source>
</evidence>
<dbReference type="PANTHER" id="PTHR10434">
    <property type="entry name" value="1-ACYL-SN-GLYCEROL-3-PHOSPHATE ACYLTRANSFERASE"/>
    <property type="match status" value="1"/>
</dbReference>
<sequence>MDTRLTLFFLRHSFRSIFRLPVTGIEKLHGLKGSSTGPVVVCNHLANLDPLFLAAGFNEGIRFLASDLLFRRPVLGRILRWAGMISKRKFHADPGAVRLLKQAVSRGDWVGFFPEGEATWDGLTKPPIAGTGKLLQFLKTPVIVLRLHGAYFSQGRWAYPKKLRPVSIEVSDIISPAELRSSSGQEIEDRVFRGMAINPWTDPEDRGLSPPRLSGMESTLVFCPVCAGGKTLVSGPRVLQCTSCGSKAVLTDQQTLRWLPGREAWKSPYTPLEDLPEHIPQWNALQDRWFRDQGPGVFARMSWNCYFEEHDPRKGKRFSLAAELRGNDQGAMVIRIRAGGDRPEEVKTFPLSELQGINVQMEERLEFRHNRRLYVLRFERPWGGYPWYRAHGIWFGPTKRESPRT</sequence>
<evidence type="ECO:0000313" key="5">
    <source>
        <dbReference type="EMBL" id="KGE72792.1"/>
    </source>
</evidence>
<dbReference type="GO" id="GO:0006654">
    <property type="term" value="P:phosphatidic acid biosynthetic process"/>
    <property type="evidence" value="ECO:0007669"/>
    <property type="project" value="TreeGrafter"/>
</dbReference>
<keyword evidence="6" id="KW-1185">Reference proteome</keyword>
<evidence type="ECO:0000259" key="4">
    <source>
        <dbReference type="SMART" id="SM00563"/>
    </source>
</evidence>
<accession>A0A098R252</accession>
<evidence type="ECO:0000256" key="3">
    <source>
        <dbReference type="ARBA" id="ARBA00023315"/>
    </source>
</evidence>
<feature type="domain" description="Phospholipid/glycerol acyltransferase" evidence="4">
    <location>
        <begin position="38"/>
        <end position="150"/>
    </location>
</feature>
<gene>
    <name evidence="5" type="ORF">DC28_06050</name>
</gene>
<dbReference type="Proteomes" id="UP000029692">
    <property type="component" value="Unassembled WGS sequence"/>
</dbReference>
<dbReference type="eggNOG" id="COG0204">
    <property type="taxonomic scope" value="Bacteria"/>
</dbReference>
<dbReference type="AlphaFoldDB" id="A0A098R252"/>
<dbReference type="EMBL" id="JNUP01000048">
    <property type="protein sequence ID" value="KGE72792.1"/>
    <property type="molecule type" value="Genomic_DNA"/>
</dbReference>
<evidence type="ECO:0000256" key="2">
    <source>
        <dbReference type="ARBA" id="ARBA00022679"/>
    </source>
</evidence>
<keyword evidence="2" id="KW-0808">Transferase</keyword>
<dbReference type="GO" id="GO:0003841">
    <property type="term" value="F:1-acylglycerol-3-phosphate O-acyltransferase activity"/>
    <property type="evidence" value="ECO:0007669"/>
    <property type="project" value="TreeGrafter"/>
</dbReference>
<name>A0A098R252_9SPIO</name>
<dbReference type="SMART" id="SM00563">
    <property type="entry name" value="PlsC"/>
    <property type="match status" value="1"/>
</dbReference>
<dbReference type="CDD" id="cd07989">
    <property type="entry name" value="LPLAT_AGPAT-like"/>
    <property type="match status" value="1"/>
</dbReference>
<dbReference type="InterPro" id="IPR002123">
    <property type="entry name" value="Plipid/glycerol_acylTrfase"/>
</dbReference>
<keyword evidence="3" id="KW-0012">Acyltransferase</keyword>
<dbReference type="SUPFAM" id="SSF69593">
    <property type="entry name" value="Glycerol-3-phosphate (1)-acyltransferase"/>
    <property type="match status" value="1"/>
</dbReference>
<evidence type="ECO:0000313" key="6">
    <source>
        <dbReference type="Proteomes" id="UP000029692"/>
    </source>
</evidence>
<organism evidence="5 6">
    <name type="scientific">Spirochaeta lutea</name>
    <dbReference type="NCBI Taxonomy" id="1480694"/>
    <lineage>
        <taxon>Bacteria</taxon>
        <taxon>Pseudomonadati</taxon>
        <taxon>Spirochaetota</taxon>
        <taxon>Spirochaetia</taxon>
        <taxon>Spirochaetales</taxon>
        <taxon>Spirochaetaceae</taxon>
        <taxon>Spirochaeta</taxon>
    </lineage>
</organism>
<reference evidence="5 6" key="1">
    <citation type="submission" date="2014-05" db="EMBL/GenBank/DDBJ databases">
        <title>De novo Genome Sequence of Spirocheata sp.</title>
        <authorList>
            <person name="Shivani Y."/>
            <person name="Subhash Y."/>
            <person name="Tushar L."/>
            <person name="Sasikala C."/>
            <person name="Ramana C.V."/>
        </authorList>
    </citation>
    <scope>NUCLEOTIDE SEQUENCE [LARGE SCALE GENOMIC DNA]</scope>
    <source>
        <strain evidence="5 6">JC230</strain>
    </source>
</reference>
<dbReference type="STRING" id="1480694.DC28_06050"/>
<comment type="pathway">
    <text evidence="1">Lipid metabolism.</text>
</comment>
<proteinExistence type="predicted"/>
<protein>
    <recommendedName>
        <fullName evidence="4">Phospholipid/glycerol acyltransferase domain-containing protein</fullName>
    </recommendedName>
</protein>
<dbReference type="PANTHER" id="PTHR10434:SF11">
    <property type="entry name" value="1-ACYL-SN-GLYCEROL-3-PHOSPHATE ACYLTRANSFERASE"/>
    <property type="match status" value="1"/>
</dbReference>